<keyword evidence="2" id="KW-1003">Cell membrane</keyword>
<dbReference type="AlphaFoldDB" id="E3BQN7"/>
<sequence>MINIEEYILVLLPIALSPGTSFILAMSNVAKVGLRGIVPILMGTGLGLTLHSLVAGIGVSVLFSQSHLAMNVIRYLGIFFLTCFGIKLFLTGMHSPQPEQDYNKKATGVKAALILNLTNVRAIVFYLTIVPLFSGISVANYFIFSTLHIVILTLWLLACGLCLTVARQKFKLSKLSTLIHLIGGVSLIFLAIRMAV</sequence>
<feature type="transmembrane region" description="Helical" evidence="6">
    <location>
        <begin position="72"/>
        <end position="90"/>
    </location>
</feature>
<evidence type="ECO:0000256" key="6">
    <source>
        <dbReference type="SAM" id="Phobius"/>
    </source>
</evidence>
<evidence type="ECO:0000313" key="8">
    <source>
        <dbReference type="Proteomes" id="UP000002943"/>
    </source>
</evidence>
<accession>E3BQN7</accession>
<evidence type="ECO:0000256" key="3">
    <source>
        <dbReference type="ARBA" id="ARBA00022692"/>
    </source>
</evidence>
<keyword evidence="3 6" id="KW-0812">Transmembrane</keyword>
<name>E3BQN7_9VIBR</name>
<dbReference type="eggNOG" id="COG1280">
    <property type="taxonomic scope" value="Bacteria"/>
</dbReference>
<feature type="transmembrane region" description="Helical" evidence="6">
    <location>
        <begin position="37"/>
        <end position="60"/>
    </location>
</feature>
<keyword evidence="8" id="KW-1185">Reference proteome</keyword>
<comment type="subcellular location">
    <subcellularLocation>
        <location evidence="1">Cell membrane</location>
        <topology evidence="1">Multi-pass membrane protein</topology>
    </subcellularLocation>
</comment>
<dbReference type="GO" id="GO:0015171">
    <property type="term" value="F:amino acid transmembrane transporter activity"/>
    <property type="evidence" value="ECO:0007669"/>
    <property type="project" value="TreeGrafter"/>
</dbReference>
<reference evidence="7 8" key="1">
    <citation type="journal article" date="2012" name="Int. J. Syst. Evol. Microbiol.">
        <title>Vibrio caribbeanicus sp. nov., isolated from the marine sponge Scleritoderma cyanea.</title>
        <authorList>
            <person name="Hoffmann M."/>
            <person name="Monday S.R."/>
            <person name="Allard M.W."/>
            <person name="Strain E.A."/>
            <person name="Whittaker P."/>
            <person name="Naum M."/>
            <person name="McCarthy P.J."/>
            <person name="Lopez J.V."/>
            <person name="Fischer M."/>
            <person name="Brown E.W."/>
        </authorList>
    </citation>
    <scope>NUCLEOTIDE SEQUENCE [LARGE SCALE GENOMIC DNA]</scope>
    <source>
        <strain evidence="7 8">ATCC BAA-2122</strain>
    </source>
</reference>
<evidence type="ECO:0000313" key="7">
    <source>
        <dbReference type="EMBL" id="EFP94623.1"/>
    </source>
</evidence>
<feature type="transmembrane region" description="Helical" evidence="6">
    <location>
        <begin position="111"/>
        <end position="129"/>
    </location>
</feature>
<evidence type="ECO:0000256" key="5">
    <source>
        <dbReference type="ARBA" id="ARBA00023136"/>
    </source>
</evidence>
<evidence type="ECO:0000256" key="2">
    <source>
        <dbReference type="ARBA" id="ARBA00022475"/>
    </source>
</evidence>
<keyword evidence="5 6" id="KW-0472">Membrane</keyword>
<dbReference type="InterPro" id="IPR001123">
    <property type="entry name" value="LeuE-type"/>
</dbReference>
<dbReference type="OrthoDB" id="9812084at2"/>
<feature type="transmembrane region" description="Helical" evidence="6">
    <location>
        <begin position="178"/>
        <end position="195"/>
    </location>
</feature>
<proteinExistence type="predicted"/>
<dbReference type="GO" id="GO:0005886">
    <property type="term" value="C:plasma membrane"/>
    <property type="evidence" value="ECO:0007669"/>
    <property type="project" value="UniProtKB-SubCell"/>
</dbReference>
<dbReference type="EMBL" id="AEIU01000125">
    <property type="protein sequence ID" value="EFP94623.1"/>
    <property type="molecule type" value="Genomic_DNA"/>
</dbReference>
<organism evidence="7 8">
    <name type="scientific">Vibrio caribbeanicus ATCC BAA-2122</name>
    <dbReference type="NCBI Taxonomy" id="796620"/>
    <lineage>
        <taxon>Bacteria</taxon>
        <taxon>Pseudomonadati</taxon>
        <taxon>Pseudomonadota</taxon>
        <taxon>Gammaproteobacteria</taxon>
        <taxon>Vibrionales</taxon>
        <taxon>Vibrionaceae</taxon>
        <taxon>Vibrio</taxon>
    </lineage>
</organism>
<keyword evidence="4 6" id="KW-1133">Transmembrane helix</keyword>
<evidence type="ECO:0000256" key="4">
    <source>
        <dbReference type="ARBA" id="ARBA00022989"/>
    </source>
</evidence>
<evidence type="ECO:0008006" key="9">
    <source>
        <dbReference type="Google" id="ProtNLM"/>
    </source>
</evidence>
<dbReference type="Pfam" id="PF01810">
    <property type="entry name" value="LysE"/>
    <property type="match status" value="1"/>
</dbReference>
<comment type="caution">
    <text evidence="7">The sequence shown here is derived from an EMBL/GenBank/DDBJ whole genome shotgun (WGS) entry which is preliminary data.</text>
</comment>
<dbReference type="Proteomes" id="UP000002943">
    <property type="component" value="Unassembled WGS sequence"/>
</dbReference>
<feature type="transmembrane region" description="Helical" evidence="6">
    <location>
        <begin position="141"/>
        <end position="166"/>
    </location>
</feature>
<evidence type="ECO:0000256" key="1">
    <source>
        <dbReference type="ARBA" id="ARBA00004651"/>
    </source>
</evidence>
<dbReference type="PANTHER" id="PTHR30086">
    <property type="entry name" value="ARGININE EXPORTER PROTEIN ARGO"/>
    <property type="match status" value="1"/>
</dbReference>
<protein>
    <recommendedName>
        <fullName evidence="9">Threonine efflux protein</fullName>
    </recommendedName>
</protein>
<dbReference type="PANTHER" id="PTHR30086:SF20">
    <property type="entry name" value="ARGININE EXPORTER PROTEIN ARGO-RELATED"/>
    <property type="match status" value="1"/>
</dbReference>
<dbReference type="STRING" id="796620.VIBC2010_16399"/>
<feature type="transmembrane region" description="Helical" evidence="6">
    <location>
        <begin position="6"/>
        <end position="25"/>
    </location>
</feature>
<dbReference type="RefSeq" id="WP_009603531.1">
    <property type="nucleotide sequence ID" value="NZ_AEIU01000125.1"/>
</dbReference>
<gene>
    <name evidence="7" type="ORF">VIBC2010_16399</name>
</gene>